<dbReference type="InterPro" id="IPR011249">
    <property type="entry name" value="Metalloenz_LuxS/M16"/>
</dbReference>
<gene>
    <name evidence="4" type="ORF">KAK03_01275</name>
</gene>
<dbReference type="InterPro" id="IPR050361">
    <property type="entry name" value="MPP/UQCRC_Complex"/>
</dbReference>
<dbReference type="InterPro" id="IPR007863">
    <property type="entry name" value="Peptidase_M16_C"/>
</dbReference>
<evidence type="ECO:0000313" key="4">
    <source>
        <dbReference type="EMBL" id="MBQ0929098.1"/>
    </source>
</evidence>
<dbReference type="PANTHER" id="PTHR11851">
    <property type="entry name" value="METALLOPROTEASE"/>
    <property type="match status" value="1"/>
</dbReference>
<proteinExistence type="predicted"/>
<feature type="region of interest" description="Disordered" evidence="1">
    <location>
        <begin position="258"/>
        <end position="280"/>
    </location>
</feature>
<dbReference type="SUPFAM" id="SSF63411">
    <property type="entry name" value="LuxS/MPP-like metallohydrolase"/>
    <property type="match status" value="2"/>
</dbReference>
<comment type="caution">
    <text evidence="4">The sequence shown here is derived from an EMBL/GenBank/DDBJ whole genome shotgun (WGS) entry which is preliminary data.</text>
</comment>
<keyword evidence="5" id="KW-1185">Reference proteome</keyword>
<dbReference type="AlphaFoldDB" id="A0A940Y5H5"/>
<dbReference type="EMBL" id="JAGQDD010000001">
    <property type="protein sequence ID" value="MBQ0929098.1"/>
    <property type="molecule type" value="Genomic_DNA"/>
</dbReference>
<sequence>MSPALPQRLPQRLRRATLLASLVLATLPAAATPGVDEPPVPGTPPVLALPDIHEDRLPNGLRLVVVPRHSVPLVSVVLHLAPGSSAEPAGRAGLSSLTAQLRLKGARVGGQALGASALAQRAEALGGALEAGAGRGGLSTSMTVVTPHLPEALTLVAAVVREPLLAADELERLKAQTLDGLKIPLADPMQLANLAATQGAWGASVFGSQATPASVGRITLDDIRELQRRLAQPQQATLVMVGDITPEQARRLAQQTLGDWRGTDTAPPQARREPPAPQTPRTVLVNLPGAGQSGVVVTAPGVAVDAPDRRAAQLATAVLGGGYSARLGAELRIKRGLTYGATAMHDSQASGGILKAAAQTKPTTAAELAQVTMDEMQRLGREAPAADELAARKASLIGGFSRQFDTTGGIAGIVLGEIERGRPLAQLRQVVPEIEAVSAEQVRDYAARHWRADQLRTVIVGDVAASGPTLKALDPQALSIEASALDLESPTLKR</sequence>
<accession>A0A940Y5H5</accession>
<reference evidence="4 5" key="1">
    <citation type="submission" date="2021-04" db="EMBL/GenBank/DDBJ databases">
        <title>The genome sequence of Ideonella sp. 3Y2.</title>
        <authorList>
            <person name="Liu Y."/>
        </authorList>
    </citation>
    <scope>NUCLEOTIDE SEQUENCE [LARGE SCALE GENOMIC DNA]</scope>
    <source>
        <strain evidence="4 5">3Y2</strain>
    </source>
</reference>
<dbReference type="GO" id="GO:0046872">
    <property type="term" value="F:metal ion binding"/>
    <property type="evidence" value="ECO:0007669"/>
    <property type="project" value="InterPro"/>
</dbReference>
<keyword evidence="2" id="KW-0732">Signal</keyword>
<dbReference type="PANTHER" id="PTHR11851:SF224">
    <property type="entry name" value="PROCESSING PROTEASE"/>
    <property type="match status" value="1"/>
</dbReference>
<dbReference type="Pfam" id="PF05193">
    <property type="entry name" value="Peptidase_M16_C"/>
    <property type="match status" value="1"/>
</dbReference>
<dbReference type="Proteomes" id="UP000676246">
    <property type="component" value="Unassembled WGS sequence"/>
</dbReference>
<evidence type="ECO:0000313" key="5">
    <source>
        <dbReference type="Proteomes" id="UP000676246"/>
    </source>
</evidence>
<evidence type="ECO:0000256" key="1">
    <source>
        <dbReference type="SAM" id="MobiDB-lite"/>
    </source>
</evidence>
<dbReference type="RefSeq" id="WP_210851299.1">
    <property type="nucleotide sequence ID" value="NZ_JAGQDD010000001.1"/>
</dbReference>
<evidence type="ECO:0000256" key="2">
    <source>
        <dbReference type="SAM" id="SignalP"/>
    </source>
</evidence>
<feature type="signal peptide" evidence="2">
    <location>
        <begin position="1"/>
        <end position="31"/>
    </location>
</feature>
<feature type="chain" id="PRO_5037368668" evidence="2">
    <location>
        <begin position="32"/>
        <end position="494"/>
    </location>
</feature>
<dbReference type="Gene3D" id="3.30.830.10">
    <property type="entry name" value="Metalloenzyme, LuxS/M16 peptidase-like"/>
    <property type="match status" value="2"/>
</dbReference>
<evidence type="ECO:0000259" key="3">
    <source>
        <dbReference type="Pfam" id="PF05193"/>
    </source>
</evidence>
<organism evidence="4 5">
    <name type="scientific">Ideonella alba</name>
    <dbReference type="NCBI Taxonomy" id="2824118"/>
    <lineage>
        <taxon>Bacteria</taxon>
        <taxon>Pseudomonadati</taxon>
        <taxon>Pseudomonadota</taxon>
        <taxon>Betaproteobacteria</taxon>
        <taxon>Burkholderiales</taxon>
        <taxon>Sphaerotilaceae</taxon>
        <taxon>Ideonella</taxon>
    </lineage>
</organism>
<protein>
    <submittedName>
        <fullName evidence="4">Insulinase family protein</fullName>
    </submittedName>
</protein>
<feature type="domain" description="Peptidase M16 C-terminal" evidence="3">
    <location>
        <begin position="217"/>
        <end position="395"/>
    </location>
</feature>
<name>A0A940Y5H5_9BURK</name>